<dbReference type="InterPro" id="IPR050963">
    <property type="entry name" value="Sirohydro_Cobaltochel/CbiX"/>
</dbReference>
<comment type="caution">
    <text evidence="3">The sequence shown here is derived from an EMBL/GenBank/DDBJ whole genome shotgun (WGS) entry which is preliminary data.</text>
</comment>
<organism evidence="3 4">
    <name type="scientific">Luteococcus peritonei</name>
    <dbReference type="NCBI Taxonomy" id="88874"/>
    <lineage>
        <taxon>Bacteria</taxon>
        <taxon>Bacillati</taxon>
        <taxon>Actinomycetota</taxon>
        <taxon>Actinomycetes</taxon>
        <taxon>Propionibacteriales</taxon>
        <taxon>Propionibacteriaceae</taxon>
        <taxon>Luteococcus</taxon>
    </lineage>
</organism>
<keyword evidence="4" id="KW-1185">Reference proteome</keyword>
<name>A0ABW4RVM6_9ACTN</name>
<dbReference type="RefSeq" id="WP_343874705.1">
    <property type="nucleotide sequence ID" value="NZ_BAAAIX010000027.1"/>
</dbReference>
<proteinExistence type="predicted"/>
<gene>
    <name evidence="3" type="ORF">ACFSCS_09365</name>
</gene>
<evidence type="ECO:0000313" key="3">
    <source>
        <dbReference type="EMBL" id="MFD1890383.1"/>
    </source>
</evidence>
<reference evidence="4" key="1">
    <citation type="journal article" date="2019" name="Int. J. Syst. Evol. Microbiol.">
        <title>The Global Catalogue of Microorganisms (GCM) 10K type strain sequencing project: providing services to taxonomists for standard genome sequencing and annotation.</title>
        <authorList>
            <consortium name="The Broad Institute Genomics Platform"/>
            <consortium name="The Broad Institute Genome Sequencing Center for Infectious Disease"/>
            <person name="Wu L."/>
            <person name="Ma J."/>
        </authorList>
    </citation>
    <scope>NUCLEOTIDE SEQUENCE [LARGE SCALE GENOMIC DNA]</scope>
    <source>
        <strain evidence="4">CAIM 431</strain>
    </source>
</reference>
<sequence length="267" mass="28548">MTAPALILLAHGSTEPHQNAALHQLRVQMQQARPELNVNLAFIDRCPPSGPAVVQALASRGVREMVFVPLDLTHAVEADEQAHELLQRVRIAHPEIAFTMSRPLGPATDLLNVLDVRLREALRQSHATEVDALVLSTSTSGDTRGNALVARRARQWASHHRLPVLVAVTDGAGPGVVQAMASLRAQGRRHIAVGSFFIAGDEGFSTQREAAIAAGAEAVSAPMGGHEFILDLVMARYAYAAMELLDAATTAQEPQEPAEIPLDAISL</sequence>
<keyword evidence="2" id="KW-0456">Lyase</keyword>
<protein>
    <submittedName>
        <fullName evidence="3">Sirohydrochlorin chelatase</fullName>
    </submittedName>
</protein>
<keyword evidence="1" id="KW-0479">Metal-binding</keyword>
<dbReference type="Proteomes" id="UP001597326">
    <property type="component" value="Unassembled WGS sequence"/>
</dbReference>
<evidence type="ECO:0000313" key="4">
    <source>
        <dbReference type="Proteomes" id="UP001597326"/>
    </source>
</evidence>
<dbReference type="CDD" id="cd03416">
    <property type="entry name" value="CbiX_SirB_N"/>
    <property type="match status" value="1"/>
</dbReference>
<dbReference type="PANTHER" id="PTHR33542:SF5">
    <property type="entry name" value="FERROCHELATASE CHE1"/>
    <property type="match status" value="1"/>
</dbReference>
<dbReference type="SUPFAM" id="SSF53800">
    <property type="entry name" value="Chelatase"/>
    <property type="match status" value="1"/>
</dbReference>
<dbReference type="Pfam" id="PF01903">
    <property type="entry name" value="CbiX"/>
    <property type="match status" value="1"/>
</dbReference>
<dbReference type="PANTHER" id="PTHR33542">
    <property type="entry name" value="SIROHYDROCHLORIN FERROCHELATASE, CHLOROPLASTIC"/>
    <property type="match status" value="1"/>
</dbReference>
<dbReference type="EMBL" id="JBHUFZ010000019">
    <property type="protein sequence ID" value="MFD1890383.1"/>
    <property type="molecule type" value="Genomic_DNA"/>
</dbReference>
<dbReference type="InterPro" id="IPR002762">
    <property type="entry name" value="CbiX-like"/>
</dbReference>
<accession>A0ABW4RVM6</accession>
<dbReference type="Gene3D" id="3.40.50.1400">
    <property type="match status" value="1"/>
</dbReference>
<evidence type="ECO:0000256" key="1">
    <source>
        <dbReference type="ARBA" id="ARBA00022723"/>
    </source>
</evidence>
<evidence type="ECO:0000256" key="2">
    <source>
        <dbReference type="ARBA" id="ARBA00023239"/>
    </source>
</evidence>